<comment type="caution">
    <text evidence="2">The sequence shown here is derived from an EMBL/GenBank/DDBJ whole genome shotgun (WGS) entry which is preliminary data.</text>
</comment>
<proteinExistence type="predicted"/>
<evidence type="ECO:0000313" key="3">
    <source>
        <dbReference type="Proteomes" id="UP000290106"/>
    </source>
</evidence>
<dbReference type="RefSeq" id="WP_129259685.1">
    <property type="nucleotide sequence ID" value="NZ_SDKC01000002.1"/>
</dbReference>
<evidence type="ECO:0000313" key="2">
    <source>
        <dbReference type="EMBL" id="RXS72569.1"/>
    </source>
</evidence>
<organism evidence="2 3">
    <name type="scientific">Blautia faecicola</name>
    <dbReference type="NCBI Taxonomy" id="2509240"/>
    <lineage>
        <taxon>Bacteria</taxon>
        <taxon>Bacillati</taxon>
        <taxon>Bacillota</taxon>
        <taxon>Clostridia</taxon>
        <taxon>Lachnospirales</taxon>
        <taxon>Lachnospiraceae</taxon>
        <taxon>Blautia</taxon>
    </lineage>
</organism>
<accession>A0A4Q1RDF1</accession>
<keyword evidence="1" id="KW-0472">Membrane</keyword>
<dbReference type="EMBL" id="SDKC01000002">
    <property type="protein sequence ID" value="RXS72569.1"/>
    <property type="molecule type" value="Genomic_DNA"/>
</dbReference>
<feature type="transmembrane region" description="Helical" evidence="1">
    <location>
        <begin position="44"/>
        <end position="61"/>
    </location>
</feature>
<evidence type="ECO:0008006" key="4">
    <source>
        <dbReference type="Google" id="ProtNLM"/>
    </source>
</evidence>
<sequence>MRMIEGKVYFTQNDKENLCIREYSDKECLDRIKQYNKNNNMRRLLLFATFLFFLVLACSKIDPLSYIADIGILLVLAGVLLSESLHWLNGKRERSKFFVEARIIKKREVEIYYETSPTTGPESRKFYPIEGEDTSTGYKCLLYIDKGTYGQVQPGQCIKISVLPGCFN</sequence>
<name>A0A4Q1RDF1_9FIRM</name>
<evidence type="ECO:0000256" key="1">
    <source>
        <dbReference type="SAM" id="Phobius"/>
    </source>
</evidence>
<reference evidence="2 3" key="1">
    <citation type="submission" date="2019-01" db="EMBL/GenBank/DDBJ databases">
        <title>Blautia sp. nov. KGMB01111 isolated human feces.</title>
        <authorList>
            <person name="Park J.-E."/>
            <person name="Kim J.-S."/>
            <person name="Park S.-H."/>
        </authorList>
    </citation>
    <scope>NUCLEOTIDE SEQUENCE [LARGE SCALE GENOMIC DNA]</scope>
    <source>
        <strain evidence="2 3">KGMB01111</strain>
    </source>
</reference>
<gene>
    <name evidence="2" type="ORF">ETP43_16455</name>
</gene>
<protein>
    <recommendedName>
        <fullName evidence="4">DUF3592 domain-containing protein</fullName>
    </recommendedName>
</protein>
<keyword evidence="1" id="KW-0812">Transmembrane</keyword>
<feature type="transmembrane region" description="Helical" evidence="1">
    <location>
        <begin position="67"/>
        <end position="88"/>
    </location>
</feature>
<keyword evidence="1" id="KW-1133">Transmembrane helix</keyword>
<keyword evidence="3" id="KW-1185">Reference proteome</keyword>
<dbReference type="Proteomes" id="UP000290106">
    <property type="component" value="Unassembled WGS sequence"/>
</dbReference>
<dbReference type="AlphaFoldDB" id="A0A4Q1RDF1"/>